<feature type="transmembrane region" description="Helical" evidence="6">
    <location>
        <begin position="229"/>
        <end position="248"/>
    </location>
</feature>
<dbReference type="Pfam" id="PF01569">
    <property type="entry name" value="PAP2"/>
    <property type="match status" value="1"/>
</dbReference>
<proteinExistence type="inferred from homology"/>
<dbReference type="GO" id="GO:0005886">
    <property type="term" value="C:plasma membrane"/>
    <property type="evidence" value="ECO:0000318"/>
    <property type="project" value="GO_Central"/>
</dbReference>
<evidence type="ECO:0000256" key="6">
    <source>
        <dbReference type="SAM" id="Phobius"/>
    </source>
</evidence>
<feature type="domain" description="Phosphatidic acid phosphatase type 2/haloperoxidase" evidence="7">
    <location>
        <begin position="134"/>
        <end position="275"/>
    </location>
</feature>
<feature type="transmembrane region" description="Helical" evidence="6">
    <location>
        <begin position="18"/>
        <end position="43"/>
    </location>
</feature>
<dbReference type="SMART" id="SM00014">
    <property type="entry name" value="acidPPc"/>
    <property type="match status" value="1"/>
</dbReference>
<dbReference type="EnsemblMetazoa" id="XM_030996762">
    <property type="protein sequence ID" value="XP_030852622"/>
    <property type="gene ID" value="LOC591279"/>
</dbReference>
<dbReference type="Gene3D" id="1.20.144.10">
    <property type="entry name" value="Phosphatidic acid phosphatase type 2/haloperoxidase"/>
    <property type="match status" value="1"/>
</dbReference>
<comment type="subcellular location">
    <subcellularLocation>
        <location evidence="1">Membrane</location>
        <topology evidence="1">Multi-pass membrane protein</topology>
    </subcellularLocation>
</comment>
<feature type="transmembrane region" description="Helical" evidence="6">
    <location>
        <begin position="197"/>
        <end position="217"/>
    </location>
</feature>
<feature type="transmembrane region" description="Helical" evidence="6">
    <location>
        <begin position="260"/>
        <end position="282"/>
    </location>
</feature>
<dbReference type="AlphaFoldDB" id="A0A7M7PLS3"/>
<reference evidence="9" key="1">
    <citation type="submission" date="2015-02" db="EMBL/GenBank/DDBJ databases">
        <title>Genome sequencing for Strongylocentrotus purpuratus.</title>
        <authorList>
            <person name="Murali S."/>
            <person name="Liu Y."/>
            <person name="Vee V."/>
            <person name="English A."/>
            <person name="Wang M."/>
            <person name="Skinner E."/>
            <person name="Han Y."/>
            <person name="Muzny D.M."/>
            <person name="Worley K.C."/>
            <person name="Gibbs R.A."/>
        </authorList>
    </citation>
    <scope>NUCLEOTIDE SEQUENCE</scope>
</reference>
<sequence>MDPYEVDDEPRMVSRNPMLIPCFLAVDYICMAGVVVLWFVLLFTENLPGPTNRGFWCHDRNLMMPYLEDDIFTEEVLYVTCFAAPPIMILYGECMLALCSCKKTSPEMKVGRRKVVKSCSLKLYPVIRRMFRFTGVFACGAFATWIITDAAQRVTGIQTPYFLTVCRPNYTALDCNTFITDYECVKRDDDLLEQARLSFPSLHASLGSYAAVFTMAYMTSQVSIPCTRLPIPLASLGLLSGGLLWGITRASKYRHHWSDVAVGFLLGMVVTLYLVFAVLACFEERPQDDPNNLPKKSSSPKRSSPLSLIRLPRLRACNGSLAAQNGPATFHNPSFVGDSLRRDY</sequence>
<evidence type="ECO:0000313" key="8">
    <source>
        <dbReference type="EnsemblMetazoa" id="XP_030852622"/>
    </source>
</evidence>
<accession>A0A7M7PLS3</accession>
<feature type="transmembrane region" description="Helical" evidence="6">
    <location>
        <begin position="76"/>
        <end position="99"/>
    </location>
</feature>
<dbReference type="GO" id="GO:0007165">
    <property type="term" value="P:signal transduction"/>
    <property type="evidence" value="ECO:0000318"/>
    <property type="project" value="GO_Central"/>
</dbReference>
<organism evidence="8 9">
    <name type="scientific">Strongylocentrotus purpuratus</name>
    <name type="common">Purple sea urchin</name>
    <dbReference type="NCBI Taxonomy" id="7668"/>
    <lineage>
        <taxon>Eukaryota</taxon>
        <taxon>Metazoa</taxon>
        <taxon>Echinodermata</taxon>
        <taxon>Eleutherozoa</taxon>
        <taxon>Echinozoa</taxon>
        <taxon>Echinoidea</taxon>
        <taxon>Euechinoidea</taxon>
        <taxon>Echinacea</taxon>
        <taxon>Camarodonta</taxon>
        <taxon>Echinidea</taxon>
        <taxon>Strongylocentrotidae</taxon>
        <taxon>Strongylocentrotus</taxon>
    </lineage>
</organism>
<evidence type="ECO:0000256" key="1">
    <source>
        <dbReference type="ARBA" id="ARBA00004141"/>
    </source>
</evidence>
<dbReference type="FunCoup" id="A0A7M7PLS3">
    <property type="interactions" value="7"/>
</dbReference>
<dbReference type="PANTHER" id="PTHR10165">
    <property type="entry name" value="LIPID PHOSPHATE PHOSPHATASE"/>
    <property type="match status" value="1"/>
</dbReference>
<dbReference type="KEGG" id="spu:591279"/>
<keyword evidence="4 6" id="KW-1133">Transmembrane helix</keyword>
<dbReference type="SUPFAM" id="SSF48317">
    <property type="entry name" value="Acid phosphatase/Vanadium-dependent haloperoxidase"/>
    <property type="match status" value="1"/>
</dbReference>
<keyword evidence="5 6" id="KW-0472">Membrane</keyword>
<evidence type="ECO:0000256" key="2">
    <source>
        <dbReference type="ARBA" id="ARBA00008816"/>
    </source>
</evidence>
<dbReference type="InterPro" id="IPR043216">
    <property type="entry name" value="PAP-like"/>
</dbReference>
<dbReference type="RefSeq" id="XP_030852622.1">
    <property type="nucleotide sequence ID" value="XM_030996762.1"/>
</dbReference>
<dbReference type="CDD" id="cd03384">
    <property type="entry name" value="PAP2_wunen"/>
    <property type="match status" value="1"/>
</dbReference>
<dbReference type="GO" id="GO:0006644">
    <property type="term" value="P:phospholipid metabolic process"/>
    <property type="evidence" value="ECO:0000318"/>
    <property type="project" value="GO_Central"/>
</dbReference>
<protein>
    <recommendedName>
        <fullName evidence="7">Phosphatidic acid phosphatase type 2/haloperoxidase domain-containing protein</fullName>
    </recommendedName>
</protein>
<dbReference type="PANTHER" id="PTHR10165:SF102">
    <property type="entry name" value="PHOSPHATIDIC ACID PHOSPHATASE TYPE 2_HALOPEROXIDASE DOMAIN-CONTAINING PROTEIN"/>
    <property type="match status" value="1"/>
</dbReference>
<keyword evidence="3 6" id="KW-0812">Transmembrane</keyword>
<comment type="similarity">
    <text evidence="2">Belongs to the PA-phosphatase related phosphoesterase family.</text>
</comment>
<dbReference type="GeneID" id="591279"/>
<dbReference type="GO" id="GO:0046839">
    <property type="term" value="P:phospholipid dephosphorylation"/>
    <property type="evidence" value="ECO:0000318"/>
    <property type="project" value="GO_Central"/>
</dbReference>
<dbReference type="InParanoid" id="A0A7M7PLS3"/>
<dbReference type="InterPro" id="IPR000326">
    <property type="entry name" value="PAP2/HPO"/>
</dbReference>
<dbReference type="GO" id="GO:0008195">
    <property type="term" value="F:phosphatidate phosphatase activity"/>
    <property type="evidence" value="ECO:0000318"/>
    <property type="project" value="GO_Central"/>
</dbReference>
<name>A0A7M7PLS3_STRPU</name>
<reference evidence="8" key="2">
    <citation type="submission" date="2021-01" db="UniProtKB">
        <authorList>
            <consortium name="EnsemblMetazoa"/>
        </authorList>
    </citation>
    <scope>IDENTIFICATION</scope>
</reference>
<dbReference type="InterPro" id="IPR036938">
    <property type="entry name" value="PAP2/HPO_sf"/>
</dbReference>
<dbReference type="OrthoDB" id="10030083at2759"/>
<keyword evidence="9" id="KW-1185">Reference proteome</keyword>
<evidence type="ECO:0000313" key="9">
    <source>
        <dbReference type="Proteomes" id="UP000007110"/>
    </source>
</evidence>
<evidence type="ECO:0000256" key="4">
    <source>
        <dbReference type="ARBA" id="ARBA00022989"/>
    </source>
</evidence>
<dbReference type="OMA" id="HNPSFVG"/>
<dbReference type="Proteomes" id="UP000007110">
    <property type="component" value="Unassembled WGS sequence"/>
</dbReference>
<evidence type="ECO:0000256" key="5">
    <source>
        <dbReference type="ARBA" id="ARBA00023136"/>
    </source>
</evidence>
<evidence type="ECO:0000256" key="3">
    <source>
        <dbReference type="ARBA" id="ARBA00022692"/>
    </source>
</evidence>
<evidence type="ECO:0000259" key="7">
    <source>
        <dbReference type="SMART" id="SM00014"/>
    </source>
</evidence>